<evidence type="ECO:0000313" key="3">
    <source>
        <dbReference type="EMBL" id="MFB9731893.1"/>
    </source>
</evidence>
<evidence type="ECO:0000256" key="2">
    <source>
        <dbReference type="SAM" id="MobiDB-lite"/>
    </source>
</evidence>
<comment type="caution">
    <text evidence="3">The sequence shown here is derived from an EMBL/GenBank/DDBJ whole genome shotgun (WGS) entry which is preliminary data.</text>
</comment>
<keyword evidence="4" id="KW-1185">Reference proteome</keyword>
<accession>A0ABV5V2D7</accession>
<name>A0ABV5V2D7_9MICO</name>
<reference evidence="3 4" key="1">
    <citation type="submission" date="2024-09" db="EMBL/GenBank/DDBJ databases">
        <authorList>
            <person name="Sun Q."/>
            <person name="Mori K."/>
        </authorList>
    </citation>
    <scope>NUCLEOTIDE SEQUENCE [LARGE SCALE GENOMIC DNA]</scope>
    <source>
        <strain evidence="3 4">JCM 12763</strain>
    </source>
</reference>
<feature type="region of interest" description="Disordered" evidence="2">
    <location>
        <begin position="1"/>
        <end position="26"/>
    </location>
</feature>
<gene>
    <name evidence="3" type="ORF">ACFFN0_07545</name>
</gene>
<organism evidence="3 4">
    <name type="scientific">Ornithinimicrobium kibberense</name>
    <dbReference type="NCBI Taxonomy" id="282060"/>
    <lineage>
        <taxon>Bacteria</taxon>
        <taxon>Bacillati</taxon>
        <taxon>Actinomycetota</taxon>
        <taxon>Actinomycetes</taxon>
        <taxon>Micrococcales</taxon>
        <taxon>Ornithinimicrobiaceae</taxon>
        <taxon>Ornithinimicrobium</taxon>
    </lineage>
</organism>
<keyword evidence="1" id="KW-0175">Coiled coil</keyword>
<sequence length="186" mass="20157">MSEQVQGQGSGGPATPAPDRLAPGEPEQLVYVLETRFAASRDAASAAVRDAERELAEATQRRERAELQAAEEEYTSDPLVFMRQSVAEEVDALRRKTTGKKVRVSYRFLLDRSVELAAAEVDRFHSDRDAALREAQEGLDALREAEQRAAAAVEAAHLAQERVRAAEQAARDGLGTLLDKLGGTGA</sequence>
<feature type="coiled-coil region" evidence="1">
    <location>
        <begin position="41"/>
        <end position="75"/>
    </location>
</feature>
<dbReference type="EMBL" id="JBHMAX010000015">
    <property type="protein sequence ID" value="MFB9731893.1"/>
    <property type="molecule type" value="Genomic_DNA"/>
</dbReference>
<evidence type="ECO:0000313" key="4">
    <source>
        <dbReference type="Proteomes" id="UP001589613"/>
    </source>
</evidence>
<evidence type="ECO:0000256" key="1">
    <source>
        <dbReference type="SAM" id="Coils"/>
    </source>
</evidence>
<dbReference type="RefSeq" id="WP_141337065.1">
    <property type="nucleotide sequence ID" value="NZ_JBHMAX010000015.1"/>
</dbReference>
<feature type="coiled-coil region" evidence="1">
    <location>
        <begin position="128"/>
        <end position="162"/>
    </location>
</feature>
<dbReference type="Proteomes" id="UP001589613">
    <property type="component" value="Unassembled WGS sequence"/>
</dbReference>
<protein>
    <submittedName>
        <fullName evidence="3">Uncharacterized protein</fullName>
    </submittedName>
</protein>
<proteinExistence type="predicted"/>